<evidence type="ECO:0000313" key="2">
    <source>
        <dbReference type="EMBL" id="KAG5609816.1"/>
    </source>
</evidence>
<feature type="compositionally biased region" description="Polar residues" evidence="1">
    <location>
        <begin position="62"/>
        <end position="72"/>
    </location>
</feature>
<organism evidence="2 3">
    <name type="scientific">Solanum commersonii</name>
    <name type="common">Commerson's wild potato</name>
    <name type="synonym">Commerson's nightshade</name>
    <dbReference type="NCBI Taxonomy" id="4109"/>
    <lineage>
        <taxon>Eukaryota</taxon>
        <taxon>Viridiplantae</taxon>
        <taxon>Streptophyta</taxon>
        <taxon>Embryophyta</taxon>
        <taxon>Tracheophyta</taxon>
        <taxon>Spermatophyta</taxon>
        <taxon>Magnoliopsida</taxon>
        <taxon>eudicotyledons</taxon>
        <taxon>Gunneridae</taxon>
        <taxon>Pentapetalae</taxon>
        <taxon>asterids</taxon>
        <taxon>lamiids</taxon>
        <taxon>Solanales</taxon>
        <taxon>Solanaceae</taxon>
        <taxon>Solanoideae</taxon>
        <taxon>Solaneae</taxon>
        <taxon>Solanum</taxon>
    </lineage>
</organism>
<comment type="caution">
    <text evidence="2">The sequence shown here is derived from an EMBL/GenBank/DDBJ whole genome shotgun (WGS) entry which is preliminary data.</text>
</comment>
<feature type="region of interest" description="Disordered" evidence="1">
    <location>
        <begin position="31"/>
        <end position="72"/>
    </location>
</feature>
<accession>A0A9J5ZD95</accession>
<evidence type="ECO:0000256" key="1">
    <source>
        <dbReference type="SAM" id="MobiDB-lite"/>
    </source>
</evidence>
<dbReference type="EMBL" id="JACXVP010000004">
    <property type="protein sequence ID" value="KAG5609816.1"/>
    <property type="molecule type" value="Genomic_DNA"/>
</dbReference>
<gene>
    <name evidence="2" type="ORF">H5410_021097</name>
</gene>
<dbReference type="Proteomes" id="UP000824120">
    <property type="component" value="Chromosome 4"/>
</dbReference>
<name>A0A9J5ZD95_SOLCO</name>
<dbReference type="AlphaFoldDB" id="A0A9J5ZD95"/>
<evidence type="ECO:0000313" key="3">
    <source>
        <dbReference type="Proteomes" id="UP000824120"/>
    </source>
</evidence>
<proteinExistence type="predicted"/>
<reference evidence="2 3" key="1">
    <citation type="submission" date="2020-09" db="EMBL/GenBank/DDBJ databases">
        <title>De no assembly of potato wild relative species, Solanum commersonii.</title>
        <authorList>
            <person name="Cho K."/>
        </authorList>
    </citation>
    <scope>NUCLEOTIDE SEQUENCE [LARGE SCALE GENOMIC DNA]</scope>
    <source>
        <strain evidence="2">LZ3.2</strain>
        <tissue evidence="2">Leaf</tissue>
    </source>
</reference>
<protein>
    <submittedName>
        <fullName evidence="2">Uncharacterized protein</fullName>
    </submittedName>
</protein>
<sequence>MGKRNVMANQQWMKQTSAFILTNFKIPSSFWKTNDTKSSEMNEARRQRKQKITEISPHPDKQINNATDPSKE</sequence>
<keyword evidence="3" id="KW-1185">Reference proteome</keyword>
<feature type="compositionally biased region" description="Basic and acidic residues" evidence="1">
    <location>
        <begin position="34"/>
        <end position="45"/>
    </location>
</feature>